<feature type="chain" id="PRO_5030958965" evidence="2">
    <location>
        <begin position="19"/>
        <end position="245"/>
    </location>
</feature>
<sequence>MMRRAFFPILVFLSSANAFVPSPTSSQKVAAATRAGVLVHVRVGSGLFAIDPKISELKEKNSNILEATWSGGAFASMEEEASAIASKLRSAKDLGWTGPPLRRGNTRPRHRAYGGTTELPIQDKPNYDPSSDNCVERWLSLEDFYARVKESGPAADTVFVALAGGRSCVERDVAEKLIDEWRSGPRGAFDESKFLASVKKGRADLAIGWAGFAAANFFFASCIVFPTNPAAKALEQALANIQSMI</sequence>
<dbReference type="EMBL" id="HBEJ01003602">
    <property type="protein sequence ID" value="CAD8362791.1"/>
    <property type="molecule type" value="Transcribed_RNA"/>
</dbReference>
<reference evidence="3" key="1">
    <citation type="submission" date="2021-01" db="EMBL/GenBank/DDBJ databases">
        <authorList>
            <person name="Corre E."/>
            <person name="Pelletier E."/>
            <person name="Niang G."/>
            <person name="Scheremetjew M."/>
            <person name="Finn R."/>
            <person name="Kale V."/>
            <person name="Holt S."/>
            <person name="Cochrane G."/>
            <person name="Meng A."/>
            <person name="Brown T."/>
            <person name="Cohen L."/>
        </authorList>
    </citation>
    <scope>NUCLEOTIDE SEQUENCE</scope>
    <source>
        <strain evidence="3">CCMP3303</strain>
    </source>
</reference>
<gene>
    <name evidence="3" type="ORF">MPOL1434_LOCUS2108</name>
</gene>
<organism evidence="3">
    <name type="scientific">Minutocellus polymorphus</name>
    <dbReference type="NCBI Taxonomy" id="265543"/>
    <lineage>
        <taxon>Eukaryota</taxon>
        <taxon>Sar</taxon>
        <taxon>Stramenopiles</taxon>
        <taxon>Ochrophyta</taxon>
        <taxon>Bacillariophyta</taxon>
        <taxon>Mediophyceae</taxon>
        <taxon>Cymatosirophycidae</taxon>
        <taxon>Cymatosirales</taxon>
        <taxon>Cymatosiraceae</taxon>
        <taxon>Minutocellus</taxon>
    </lineage>
</organism>
<feature type="signal peptide" evidence="2">
    <location>
        <begin position="1"/>
        <end position="18"/>
    </location>
</feature>
<evidence type="ECO:0000313" key="3">
    <source>
        <dbReference type="EMBL" id="CAD8362791.1"/>
    </source>
</evidence>
<evidence type="ECO:0000256" key="2">
    <source>
        <dbReference type="SAM" id="SignalP"/>
    </source>
</evidence>
<evidence type="ECO:0000256" key="1">
    <source>
        <dbReference type="SAM" id="MobiDB-lite"/>
    </source>
</evidence>
<accession>A0A7S0AFX0</accession>
<protein>
    <submittedName>
        <fullName evidence="3">Uncharacterized protein</fullName>
    </submittedName>
</protein>
<dbReference type="AlphaFoldDB" id="A0A7S0AFX0"/>
<keyword evidence="2" id="KW-0732">Signal</keyword>
<proteinExistence type="predicted"/>
<name>A0A7S0AFX0_9STRA</name>
<feature type="region of interest" description="Disordered" evidence="1">
    <location>
        <begin position="96"/>
        <end position="126"/>
    </location>
</feature>